<evidence type="ECO:0000256" key="1">
    <source>
        <dbReference type="SAM" id="MobiDB-lite"/>
    </source>
</evidence>
<comment type="caution">
    <text evidence="2">The sequence shown here is derived from an EMBL/GenBank/DDBJ whole genome shotgun (WGS) entry which is preliminary data.</text>
</comment>
<reference evidence="3" key="1">
    <citation type="journal article" date="2014" name="Genome Announc.">
        <title>Draft genome sequence of the formaldehyde-resistant fungus Byssochlamys spectabilis No. 5 (anamorph Paecilomyces variotii No. 5) (NBRC109023).</title>
        <authorList>
            <person name="Oka T."/>
            <person name="Ekino K."/>
            <person name="Fukuda K."/>
            <person name="Nomura Y."/>
        </authorList>
    </citation>
    <scope>NUCLEOTIDE SEQUENCE [LARGE SCALE GENOMIC DNA]</scope>
    <source>
        <strain evidence="3">No. 5 / NBRC 109023</strain>
    </source>
</reference>
<dbReference type="Proteomes" id="UP000018001">
    <property type="component" value="Unassembled WGS sequence"/>
</dbReference>
<sequence length="165" mass="18067">MRASMPLDGSRAEGDATERTPSVSQKSFDTGRHITGPSSFLTVDLLCQHLTLFNCEPDTVVKVSDLSNSVTNYEHLSESSAVEQDRVAGMGRTSFRRAALQWETAEAEAAANVEVGRCTEIPSEALVELLSTFMRVTEHTDLASEPLFRPSKNVAVLNVLLPWLD</sequence>
<evidence type="ECO:0000313" key="2">
    <source>
        <dbReference type="EMBL" id="GAD96033.1"/>
    </source>
</evidence>
<dbReference type="InParanoid" id="V5FVE2"/>
<proteinExistence type="predicted"/>
<feature type="compositionally biased region" description="Polar residues" evidence="1">
    <location>
        <begin position="19"/>
        <end position="28"/>
    </location>
</feature>
<feature type="region of interest" description="Disordered" evidence="1">
    <location>
        <begin position="1"/>
        <end position="31"/>
    </location>
</feature>
<evidence type="ECO:0000313" key="3">
    <source>
        <dbReference type="Proteomes" id="UP000018001"/>
    </source>
</evidence>
<accession>V5FVE2</accession>
<protein>
    <submittedName>
        <fullName evidence="2">Uncharacterized protein</fullName>
    </submittedName>
</protein>
<dbReference type="EMBL" id="BAUL01000148">
    <property type="protein sequence ID" value="GAD96033.1"/>
    <property type="molecule type" value="Genomic_DNA"/>
</dbReference>
<dbReference type="AlphaFoldDB" id="V5FVE2"/>
<dbReference type="HOGENOM" id="CLU_1610522_0_0_1"/>
<name>V5FVE2_BYSSN</name>
<keyword evidence="3" id="KW-1185">Reference proteome</keyword>
<gene>
    <name evidence="2" type="ORF">PVAR5_4682</name>
</gene>
<organism evidence="2 3">
    <name type="scientific">Byssochlamys spectabilis (strain No. 5 / NBRC 109023)</name>
    <name type="common">Paecilomyces variotii</name>
    <dbReference type="NCBI Taxonomy" id="1356009"/>
    <lineage>
        <taxon>Eukaryota</taxon>
        <taxon>Fungi</taxon>
        <taxon>Dikarya</taxon>
        <taxon>Ascomycota</taxon>
        <taxon>Pezizomycotina</taxon>
        <taxon>Eurotiomycetes</taxon>
        <taxon>Eurotiomycetidae</taxon>
        <taxon>Eurotiales</taxon>
        <taxon>Thermoascaceae</taxon>
        <taxon>Paecilomyces</taxon>
    </lineage>
</organism>